<organism evidence="1 2">
    <name type="scientific">Paramuricea clavata</name>
    <name type="common">Red gorgonian</name>
    <name type="synonym">Violescent sea-whip</name>
    <dbReference type="NCBI Taxonomy" id="317549"/>
    <lineage>
        <taxon>Eukaryota</taxon>
        <taxon>Metazoa</taxon>
        <taxon>Cnidaria</taxon>
        <taxon>Anthozoa</taxon>
        <taxon>Octocorallia</taxon>
        <taxon>Malacalcyonacea</taxon>
        <taxon>Plexauridae</taxon>
        <taxon>Paramuricea</taxon>
    </lineage>
</organism>
<dbReference type="EMBL" id="CACRXK020016354">
    <property type="protein sequence ID" value="CAB4029707.1"/>
    <property type="molecule type" value="Genomic_DNA"/>
</dbReference>
<dbReference type="InterPro" id="IPR009030">
    <property type="entry name" value="Growth_fac_rcpt_cys_sf"/>
</dbReference>
<dbReference type="AlphaFoldDB" id="A0A7D9LCL1"/>
<sequence length="414" mass="43720">MICPRGGFCTIGSFKSQPCPAGTYSVTGGATNNQDCASCDAGFYCADASQPRPDGPCTAGYYCTSGSQTPNKTITKAGYFTPAGSSEAQPCQPGFYNPYEKQSQCFTCDAGYYCPSNKMTNKSVCPEGYYCPEGSHRTYACPPGTFNNYTGGSSLNDSCKSCPTGWFCQGAANLLPEGKCSAGHICFGRAQGKDPAFVKGKLEWGKLCDAGHYCEEGATYEIPCPKGTYRLGKGGKSVDDCTPCDDGKFCNDTGLIRVTGDCSPGYYCRRGSPLSEPNNGTHGGLCPKGNYCEKGSKSPDNPCKEGYYADKTGMFECTVCPAGKYCPRGSDVPLPCPRGSYCIIGNDVRENGVPVPCPKGTFGSREGLEEENECTGCTPGHYCVQAKLSNVTGLCAAGYWCKTRAITATPGSSE</sequence>
<name>A0A7D9LCL1_PARCT</name>
<dbReference type="PANTHER" id="PTHR47236:SF4">
    <property type="entry name" value="GENE 9195-RELATED"/>
    <property type="match status" value="1"/>
</dbReference>
<keyword evidence="2" id="KW-1185">Reference proteome</keyword>
<dbReference type="PANTHER" id="PTHR47236">
    <property type="entry name" value="GENE, 32742-RELATED-RELATED"/>
    <property type="match status" value="1"/>
</dbReference>
<dbReference type="OrthoDB" id="439917at2759"/>
<protein>
    <submittedName>
        <fullName evidence="1">Myosin-2 heavy chain</fullName>
    </submittedName>
</protein>
<dbReference type="SMART" id="SM01411">
    <property type="entry name" value="Ephrin_rec_like"/>
    <property type="match status" value="6"/>
</dbReference>
<gene>
    <name evidence="1" type="ORF">PACLA_8A035743</name>
</gene>
<accession>A0A7D9LCL1</accession>
<dbReference type="Gene3D" id="2.10.50.10">
    <property type="entry name" value="Tumor Necrosis Factor Receptor, subunit A, domain 2"/>
    <property type="match status" value="3"/>
</dbReference>
<evidence type="ECO:0000313" key="2">
    <source>
        <dbReference type="Proteomes" id="UP001152795"/>
    </source>
</evidence>
<dbReference type="Proteomes" id="UP001152795">
    <property type="component" value="Unassembled WGS sequence"/>
</dbReference>
<comment type="caution">
    <text evidence="1">The sequence shown here is derived from an EMBL/GenBank/DDBJ whole genome shotgun (WGS) entry which is preliminary data.</text>
</comment>
<dbReference type="SUPFAM" id="SSF57184">
    <property type="entry name" value="Growth factor receptor domain"/>
    <property type="match status" value="2"/>
</dbReference>
<reference evidence="1" key="1">
    <citation type="submission" date="2020-04" db="EMBL/GenBank/DDBJ databases">
        <authorList>
            <person name="Alioto T."/>
            <person name="Alioto T."/>
            <person name="Gomez Garrido J."/>
        </authorList>
    </citation>
    <scope>NUCLEOTIDE SEQUENCE</scope>
    <source>
        <strain evidence="1">A484AB</strain>
    </source>
</reference>
<proteinExistence type="predicted"/>
<evidence type="ECO:0000313" key="1">
    <source>
        <dbReference type="EMBL" id="CAB4029707.1"/>
    </source>
</evidence>